<dbReference type="PROSITE" id="PS00908">
    <property type="entry name" value="MR_MLE_1"/>
    <property type="match status" value="1"/>
</dbReference>
<dbReference type="CDD" id="cd03325">
    <property type="entry name" value="D-galactonate_dehydratase"/>
    <property type="match status" value="1"/>
</dbReference>
<gene>
    <name evidence="5" type="ordered locus">Acav_2896</name>
</gene>
<dbReference type="SFLD" id="SFLDF00003">
    <property type="entry name" value="D-galactonate_dehydratase"/>
    <property type="match status" value="1"/>
</dbReference>
<dbReference type="InterPro" id="IPR029065">
    <property type="entry name" value="Enolase_C-like"/>
</dbReference>
<dbReference type="GO" id="GO:0009063">
    <property type="term" value="P:amino acid catabolic process"/>
    <property type="evidence" value="ECO:0007669"/>
    <property type="project" value="InterPro"/>
</dbReference>
<dbReference type="PANTHER" id="PTHR48080:SF2">
    <property type="entry name" value="D-GALACTONATE DEHYDRATASE"/>
    <property type="match status" value="1"/>
</dbReference>
<dbReference type="Pfam" id="PF02746">
    <property type="entry name" value="MR_MLE_N"/>
    <property type="match status" value="1"/>
</dbReference>
<dbReference type="KEGG" id="aaa:Acav_2896"/>
<dbReference type="InterPro" id="IPR013341">
    <property type="entry name" value="Mandelate_racemase_N_dom"/>
</dbReference>
<keyword evidence="2" id="KW-0460">Magnesium</keyword>
<dbReference type="SUPFAM" id="SSF54826">
    <property type="entry name" value="Enolase N-terminal domain-like"/>
    <property type="match status" value="1"/>
</dbReference>
<dbReference type="SMART" id="SM00922">
    <property type="entry name" value="MR_MLE"/>
    <property type="match status" value="1"/>
</dbReference>
<evidence type="ECO:0000313" key="5">
    <source>
        <dbReference type="EMBL" id="ADX46800.1"/>
    </source>
</evidence>
<dbReference type="InterPro" id="IPR034593">
    <property type="entry name" value="DgoD-like"/>
</dbReference>
<evidence type="ECO:0000256" key="1">
    <source>
        <dbReference type="ARBA" id="ARBA00022723"/>
    </source>
</evidence>
<organism evidence="5 6">
    <name type="scientific">Paracidovorax avenae (strain ATCC 19860 / DSM 7227 / CCUG 15838 / JCM 20985 / LMG 2117 / NCPPB 1011)</name>
    <name type="common">Acidovorax avenae</name>
    <dbReference type="NCBI Taxonomy" id="643561"/>
    <lineage>
        <taxon>Bacteria</taxon>
        <taxon>Pseudomonadati</taxon>
        <taxon>Pseudomonadota</taxon>
        <taxon>Betaproteobacteria</taxon>
        <taxon>Burkholderiales</taxon>
        <taxon>Comamonadaceae</taxon>
        <taxon>Paracidovorax</taxon>
    </lineage>
</organism>
<dbReference type="AlphaFoldDB" id="F0Q4W4"/>
<dbReference type="OrthoDB" id="103536at2"/>
<dbReference type="Gene3D" id="3.20.20.120">
    <property type="entry name" value="Enolase-like C-terminal domain"/>
    <property type="match status" value="1"/>
</dbReference>
<protein>
    <submittedName>
        <fullName evidence="5">Galactonate dehydratase</fullName>
        <ecNumber evidence="5">4.2.1.6</ecNumber>
    </submittedName>
</protein>
<dbReference type="InterPro" id="IPR029017">
    <property type="entry name" value="Enolase-like_N"/>
</dbReference>
<keyword evidence="3 5" id="KW-0456">Lyase</keyword>
<dbReference type="Gene3D" id="3.30.390.10">
    <property type="entry name" value="Enolase-like, N-terminal domain"/>
    <property type="match status" value="1"/>
</dbReference>
<dbReference type="EMBL" id="CP002521">
    <property type="protein sequence ID" value="ADX46800.1"/>
    <property type="molecule type" value="Genomic_DNA"/>
</dbReference>
<reference evidence="5" key="1">
    <citation type="submission" date="2011-02" db="EMBL/GenBank/DDBJ databases">
        <title>Complete sequence of Acidovorax avenae subsp. avenae ATCC 19860.</title>
        <authorList>
            <consortium name="US DOE Joint Genome Institute"/>
            <person name="Lucas S."/>
            <person name="Copeland A."/>
            <person name="Lapidus A."/>
            <person name="Cheng J.-F."/>
            <person name="Goodwin L."/>
            <person name="Pitluck S."/>
            <person name="Chertkov O."/>
            <person name="Held B."/>
            <person name="Detter J.C."/>
            <person name="Han C."/>
            <person name="Tapia R."/>
            <person name="Land M."/>
            <person name="Hauser L."/>
            <person name="Kyrpides N."/>
            <person name="Ivanova N."/>
            <person name="Ovchinnikova G."/>
            <person name="Pagani I."/>
            <person name="Gordon S."/>
            <person name="Woyke T."/>
        </authorList>
    </citation>
    <scope>NUCLEOTIDE SEQUENCE</scope>
    <source>
        <strain evidence="5">ATCC 19860</strain>
    </source>
</reference>
<dbReference type="InterPro" id="IPR013342">
    <property type="entry name" value="Mandelate_racemase_C"/>
</dbReference>
<dbReference type="FunFam" id="3.30.390.10:FF:000003">
    <property type="entry name" value="D-galactonate dehydratase"/>
    <property type="match status" value="1"/>
</dbReference>
<proteinExistence type="predicted"/>
<dbReference type="GO" id="GO:0034194">
    <property type="term" value="P:D-galactonate catabolic process"/>
    <property type="evidence" value="ECO:0007669"/>
    <property type="project" value="InterPro"/>
</dbReference>
<dbReference type="HOGENOM" id="CLU_030273_3_2_4"/>
<dbReference type="InterPro" id="IPR023592">
    <property type="entry name" value="Galactonate_deHydtase"/>
</dbReference>
<evidence type="ECO:0000256" key="2">
    <source>
        <dbReference type="ARBA" id="ARBA00022842"/>
    </source>
</evidence>
<keyword evidence="6" id="KW-1185">Reference proteome</keyword>
<dbReference type="SUPFAM" id="SSF51604">
    <property type="entry name" value="Enolase C-terminal domain-like"/>
    <property type="match status" value="1"/>
</dbReference>
<evidence type="ECO:0000256" key="3">
    <source>
        <dbReference type="ARBA" id="ARBA00023239"/>
    </source>
</evidence>
<dbReference type="NCBIfam" id="NF010624">
    <property type="entry name" value="PRK14017.1"/>
    <property type="match status" value="1"/>
</dbReference>
<dbReference type="Proteomes" id="UP000002482">
    <property type="component" value="Chromosome"/>
</dbReference>
<dbReference type="SFLD" id="SFLDG00179">
    <property type="entry name" value="mandelate_racemase"/>
    <property type="match status" value="1"/>
</dbReference>
<dbReference type="SFLD" id="SFLDS00001">
    <property type="entry name" value="Enolase"/>
    <property type="match status" value="1"/>
</dbReference>
<dbReference type="InterPro" id="IPR036849">
    <property type="entry name" value="Enolase-like_C_sf"/>
</dbReference>
<dbReference type="PROSITE" id="PS00909">
    <property type="entry name" value="MR_MLE_2"/>
    <property type="match status" value="1"/>
</dbReference>
<dbReference type="InterPro" id="IPR018110">
    <property type="entry name" value="Mandel_Rmase/mucon_lact_enz_CS"/>
</dbReference>
<dbReference type="GO" id="GO:0046872">
    <property type="term" value="F:metal ion binding"/>
    <property type="evidence" value="ECO:0007669"/>
    <property type="project" value="UniProtKB-KW"/>
</dbReference>
<dbReference type="Pfam" id="PF13378">
    <property type="entry name" value="MR_MLE_C"/>
    <property type="match status" value="1"/>
</dbReference>
<dbReference type="RefSeq" id="WP_013595293.1">
    <property type="nucleotide sequence ID" value="NC_015138.1"/>
</dbReference>
<feature type="domain" description="Mandelate racemase/muconate lactonizing enzyme C-terminal" evidence="4">
    <location>
        <begin position="125"/>
        <end position="230"/>
    </location>
</feature>
<dbReference type="EC" id="4.2.1.6" evidence="5"/>
<keyword evidence="1" id="KW-0479">Metal-binding</keyword>
<dbReference type="PANTHER" id="PTHR48080">
    <property type="entry name" value="D-GALACTONATE DEHYDRATASE-RELATED"/>
    <property type="match status" value="1"/>
</dbReference>
<accession>F0Q4W4</accession>
<name>F0Q4W4_PARA1</name>
<evidence type="ECO:0000313" key="6">
    <source>
        <dbReference type="Proteomes" id="UP000002482"/>
    </source>
</evidence>
<dbReference type="GO" id="GO:0008869">
    <property type="term" value="F:galactonate dehydratase activity"/>
    <property type="evidence" value="ECO:0007669"/>
    <property type="project" value="UniProtKB-EC"/>
</dbReference>
<evidence type="ECO:0000259" key="4">
    <source>
        <dbReference type="SMART" id="SM00922"/>
    </source>
</evidence>
<dbReference type="GeneID" id="34239468"/>
<sequence>MKITRLTTFLVPPRWCFLKIETDEGIDGWGEPVLEGRAQTVAAAVEELSDYLVGKDPRHIEDHWTVLYRGGFYRGGGIHMSALAGIDQALWDIKGKALGVPVSELLGGNVRDRIRVYSWIGGDRPAETAQQARDAVGRGFTAVKMNGTEEMQFVDTFDKVERCLQNVAAVREAVGPHVGIGVDFHGRVHRPMAKVLIKELEPYRLMFIEEPVLSEHDEALKEIARISSTPIALGERLYSRWDFKRVLQEGYADIVQPDPSHAGGITETRKIASMAEAYDVALALHCPLGPIALAANLQIDAVCYNAFIQEQSLGIHYNQDNDLMDYVSNPQVFAYQDGMVAIPGGPGLGIEVNEDYVRERAAQGHRWRNPVWRHRDGSLAEW</sequence>